<feature type="transmembrane region" description="Helical" evidence="7">
    <location>
        <begin position="314"/>
        <end position="338"/>
    </location>
</feature>
<dbReference type="Proteomes" id="UP001549077">
    <property type="component" value="Unassembled WGS sequence"/>
</dbReference>
<dbReference type="GeneID" id="91150024"/>
<evidence type="ECO:0000256" key="6">
    <source>
        <dbReference type="SAM" id="MobiDB-lite"/>
    </source>
</evidence>
<comment type="subcellular location">
    <subcellularLocation>
        <location evidence="1">Cell membrane</location>
        <topology evidence="1">Multi-pass membrane protein</topology>
    </subcellularLocation>
</comment>
<keyword evidence="4 7" id="KW-1133">Transmembrane helix</keyword>
<feature type="transmembrane region" description="Helical" evidence="7">
    <location>
        <begin position="143"/>
        <end position="172"/>
    </location>
</feature>
<keyword evidence="5 7" id="KW-0472">Membrane</keyword>
<keyword evidence="2" id="KW-1003">Cell membrane</keyword>
<dbReference type="PANTHER" id="PTHR39087:SF2">
    <property type="entry name" value="UPF0104 MEMBRANE PROTEIN MJ1595"/>
    <property type="match status" value="1"/>
</dbReference>
<evidence type="ECO:0000256" key="5">
    <source>
        <dbReference type="ARBA" id="ARBA00023136"/>
    </source>
</evidence>
<dbReference type="InterPro" id="IPR022791">
    <property type="entry name" value="L-PG_synthase/AglD"/>
</dbReference>
<gene>
    <name evidence="8" type="ORF">ABID08_003257</name>
</gene>
<feature type="transmembrane region" description="Helical" evidence="7">
    <location>
        <begin position="179"/>
        <end position="202"/>
    </location>
</feature>
<dbReference type="EMBL" id="JBEPMY010000008">
    <property type="protein sequence ID" value="MET3755886.1"/>
    <property type="molecule type" value="Genomic_DNA"/>
</dbReference>
<evidence type="ECO:0000256" key="4">
    <source>
        <dbReference type="ARBA" id="ARBA00022989"/>
    </source>
</evidence>
<reference evidence="8 9" key="1">
    <citation type="submission" date="2024-06" db="EMBL/GenBank/DDBJ databases">
        <title>Genomic Encyclopedia of Type Strains, Phase IV (KMG-IV): sequencing the most valuable type-strain genomes for metagenomic binning, comparative biology and taxonomic classification.</title>
        <authorList>
            <person name="Goeker M."/>
        </authorList>
    </citation>
    <scope>NUCLEOTIDE SEQUENCE [LARGE SCALE GENOMIC DNA]</scope>
    <source>
        <strain evidence="8 9">DSM 29288</strain>
    </source>
</reference>
<dbReference type="Pfam" id="PF03706">
    <property type="entry name" value="LPG_synthase_TM"/>
    <property type="match status" value="1"/>
</dbReference>
<organism evidence="8 9">
    <name type="scientific">Rhizobium binae</name>
    <dbReference type="NCBI Taxonomy" id="1138190"/>
    <lineage>
        <taxon>Bacteria</taxon>
        <taxon>Pseudomonadati</taxon>
        <taxon>Pseudomonadota</taxon>
        <taxon>Alphaproteobacteria</taxon>
        <taxon>Hyphomicrobiales</taxon>
        <taxon>Rhizobiaceae</taxon>
        <taxon>Rhizobium/Agrobacterium group</taxon>
        <taxon>Rhizobium</taxon>
    </lineage>
</organism>
<dbReference type="PANTHER" id="PTHR39087">
    <property type="entry name" value="UPF0104 MEMBRANE PROTEIN MJ1595"/>
    <property type="match status" value="1"/>
</dbReference>
<keyword evidence="9" id="KW-1185">Reference proteome</keyword>
<feature type="transmembrane region" description="Helical" evidence="7">
    <location>
        <begin position="30"/>
        <end position="50"/>
    </location>
</feature>
<feature type="transmembrane region" description="Helical" evidence="7">
    <location>
        <begin position="70"/>
        <end position="90"/>
    </location>
</feature>
<evidence type="ECO:0000256" key="3">
    <source>
        <dbReference type="ARBA" id="ARBA00022692"/>
    </source>
</evidence>
<evidence type="ECO:0000313" key="9">
    <source>
        <dbReference type="Proteomes" id="UP001549077"/>
    </source>
</evidence>
<accession>A0ABV2MHE8</accession>
<name>A0ABV2MHE8_9HYPH</name>
<evidence type="ECO:0000256" key="2">
    <source>
        <dbReference type="ARBA" id="ARBA00022475"/>
    </source>
</evidence>
<protein>
    <submittedName>
        <fullName evidence="8">Uncharacterized membrane protein YbhN (UPF0104 family)</fullName>
    </submittedName>
</protein>
<proteinExistence type="predicted"/>
<evidence type="ECO:0000313" key="8">
    <source>
        <dbReference type="EMBL" id="MET3755886.1"/>
    </source>
</evidence>
<evidence type="ECO:0000256" key="1">
    <source>
        <dbReference type="ARBA" id="ARBA00004651"/>
    </source>
</evidence>
<keyword evidence="3 7" id="KW-0812">Transmembrane</keyword>
<evidence type="ECO:0000256" key="7">
    <source>
        <dbReference type="SAM" id="Phobius"/>
    </source>
</evidence>
<feature type="transmembrane region" description="Helical" evidence="7">
    <location>
        <begin position="274"/>
        <end position="294"/>
    </location>
</feature>
<comment type="caution">
    <text evidence="8">The sequence shown here is derived from an EMBL/GenBank/DDBJ whole genome shotgun (WGS) entry which is preliminary data.</text>
</comment>
<sequence length="348" mass="36930">MVSRRPDVAEPDNPSPAPDIPSFSSEPSRVGLIVGWGVGILVLGGLVGSILHFGDLRLFIVTMESADSQWLGAALVVQLATYVCAAAIWGRVMARAGYRKQFSDLLCLAVVELFANQAIPMGGLSGSVMVVRGLINRAVPSPIAITALLIAAISYYAAYLLVAMIAFAMFWYSGDLTDVWFSLSIAFVGVVILIAAVLLLVAHSRGRLIPGSMRSWPPVARIAEALAKVRRDLVSDGIVLAEATALQAAIFLLDAATLWLALRAIGVETAWSDALICFVLASVVATLSPLPLGLGPFEGSCVGLLHLVGVQVEMGLAATLILRGFTFWLPMLPGLWLIRREGRKGGVL</sequence>
<feature type="transmembrane region" description="Helical" evidence="7">
    <location>
        <begin position="238"/>
        <end position="262"/>
    </location>
</feature>
<dbReference type="RefSeq" id="WP_168296144.1">
    <property type="nucleotide sequence ID" value="NZ_CP071604.1"/>
</dbReference>
<feature type="region of interest" description="Disordered" evidence="6">
    <location>
        <begin position="1"/>
        <end position="23"/>
    </location>
</feature>